<keyword evidence="1" id="KW-1133">Transmembrane helix</keyword>
<protein>
    <submittedName>
        <fullName evidence="2">Uncharacterized protein</fullName>
    </submittedName>
</protein>
<evidence type="ECO:0000313" key="3">
    <source>
        <dbReference type="Proteomes" id="UP000283387"/>
    </source>
</evidence>
<reference evidence="2 3" key="1">
    <citation type="submission" date="2018-09" db="EMBL/GenBank/DDBJ databases">
        <title>Genomic Encyclopedia of Archaeal and Bacterial Type Strains, Phase II (KMG-II): from individual species to whole genera.</title>
        <authorList>
            <person name="Goeker M."/>
        </authorList>
    </citation>
    <scope>NUCLEOTIDE SEQUENCE [LARGE SCALE GENOMIC DNA]</scope>
    <source>
        <strain evidence="2 3">DSM 27148</strain>
    </source>
</reference>
<name>A0A419VUF4_9BACT</name>
<organism evidence="2 3">
    <name type="scientific">Mangrovibacterium diazotrophicum</name>
    <dbReference type="NCBI Taxonomy" id="1261403"/>
    <lineage>
        <taxon>Bacteria</taxon>
        <taxon>Pseudomonadati</taxon>
        <taxon>Bacteroidota</taxon>
        <taxon>Bacteroidia</taxon>
        <taxon>Marinilabiliales</taxon>
        <taxon>Prolixibacteraceae</taxon>
        <taxon>Mangrovibacterium</taxon>
    </lineage>
</organism>
<evidence type="ECO:0000313" key="2">
    <source>
        <dbReference type="EMBL" id="RKD85092.1"/>
    </source>
</evidence>
<accession>A0A419VUF4</accession>
<feature type="transmembrane region" description="Helical" evidence="1">
    <location>
        <begin position="15"/>
        <end position="33"/>
    </location>
</feature>
<keyword evidence="1" id="KW-0812">Transmembrane</keyword>
<dbReference type="EMBL" id="RAPN01000006">
    <property type="protein sequence ID" value="RKD85092.1"/>
    <property type="molecule type" value="Genomic_DNA"/>
</dbReference>
<dbReference type="Proteomes" id="UP000283387">
    <property type="component" value="Unassembled WGS sequence"/>
</dbReference>
<dbReference type="AlphaFoldDB" id="A0A419VUF4"/>
<keyword evidence="3" id="KW-1185">Reference proteome</keyword>
<gene>
    <name evidence="2" type="ORF">BC643_4611</name>
</gene>
<keyword evidence="1" id="KW-0472">Membrane</keyword>
<sequence length="71" mass="8288">MAIGGKLKYAPGARIKFGFMGCLLLELVYNILIKQYKYHHNFIHGLKIISTNNKRQNSIYLLTMRNLHKHT</sequence>
<evidence type="ECO:0000256" key="1">
    <source>
        <dbReference type="SAM" id="Phobius"/>
    </source>
</evidence>
<comment type="caution">
    <text evidence="2">The sequence shown here is derived from an EMBL/GenBank/DDBJ whole genome shotgun (WGS) entry which is preliminary data.</text>
</comment>
<proteinExistence type="predicted"/>